<name>T1KID4_TETUR</name>
<organism evidence="2 3">
    <name type="scientific">Tetranychus urticae</name>
    <name type="common">Two-spotted spider mite</name>
    <dbReference type="NCBI Taxonomy" id="32264"/>
    <lineage>
        <taxon>Eukaryota</taxon>
        <taxon>Metazoa</taxon>
        <taxon>Ecdysozoa</taxon>
        <taxon>Arthropoda</taxon>
        <taxon>Chelicerata</taxon>
        <taxon>Arachnida</taxon>
        <taxon>Acari</taxon>
        <taxon>Acariformes</taxon>
        <taxon>Trombidiformes</taxon>
        <taxon>Prostigmata</taxon>
        <taxon>Eleutherengona</taxon>
        <taxon>Raphignathae</taxon>
        <taxon>Tetranychoidea</taxon>
        <taxon>Tetranychidae</taxon>
        <taxon>Tetranychus</taxon>
    </lineage>
</organism>
<dbReference type="EnsemblMetazoa" id="tetur12g00970.1">
    <property type="protein sequence ID" value="tetur12g00970.1"/>
    <property type="gene ID" value="tetur12g00970"/>
</dbReference>
<reference evidence="3" key="1">
    <citation type="submission" date="2011-08" db="EMBL/GenBank/DDBJ databases">
        <authorList>
            <person name="Rombauts S."/>
        </authorList>
    </citation>
    <scope>NUCLEOTIDE SEQUENCE</scope>
    <source>
        <strain evidence="3">London</strain>
    </source>
</reference>
<feature type="domain" description="Endonuclease/exonuclease/phosphatase" evidence="1">
    <location>
        <begin position="74"/>
        <end position="155"/>
    </location>
</feature>
<sequence>MRPEGDRPNRFNPLDRHLSGGDLMIEFRRVDPDHQYFYPTKLPLEIQEIVGAGGIALLSGGYDADNRVRPPVKGIVLVGDFNANVSRVNEQQNNRQYDRALAKIIDDFNLKIMTGAKPTFFSNTNQARYDYILTTPNLHTEHDELNIGASDHFPLFVRIAYRETKLEGIPSGMPELRFDKFIIHAQAHLNLFNANHY</sequence>
<proteinExistence type="predicted"/>
<dbReference type="EMBL" id="CAEY01000112">
    <property type="status" value="NOT_ANNOTATED_CDS"/>
    <property type="molecule type" value="Genomic_DNA"/>
</dbReference>
<dbReference type="InterPro" id="IPR036691">
    <property type="entry name" value="Endo/exonu/phosph_ase_sf"/>
</dbReference>
<dbReference type="HOGENOM" id="CLU_1385798_0_0_1"/>
<protein>
    <recommendedName>
        <fullName evidence="1">Endonuclease/exonuclease/phosphatase domain-containing protein</fullName>
    </recommendedName>
</protein>
<accession>T1KID4</accession>
<reference evidence="2" key="2">
    <citation type="submission" date="2015-06" db="UniProtKB">
        <authorList>
            <consortium name="EnsemblMetazoa"/>
        </authorList>
    </citation>
    <scope>IDENTIFICATION</scope>
</reference>
<evidence type="ECO:0000313" key="2">
    <source>
        <dbReference type="EnsemblMetazoa" id="tetur12g00970.1"/>
    </source>
</evidence>
<evidence type="ECO:0000313" key="3">
    <source>
        <dbReference type="Proteomes" id="UP000015104"/>
    </source>
</evidence>
<dbReference type="AlphaFoldDB" id="T1KID4"/>
<keyword evidence="3" id="KW-1185">Reference proteome</keyword>
<dbReference type="Pfam" id="PF14529">
    <property type="entry name" value="Exo_endo_phos_2"/>
    <property type="match status" value="1"/>
</dbReference>
<dbReference type="Proteomes" id="UP000015104">
    <property type="component" value="Unassembled WGS sequence"/>
</dbReference>
<dbReference type="GO" id="GO:0003824">
    <property type="term" value="F:catalytic activity"/>
    <property type="evidence" value="ECO:0007669"/>
    <property type="project" value="InterPro"/>
</dbReference>
<dbReference type="InterPro" id="IPR005135">
    <property type="entry name" value="Endo/exonuclease/phosphatase"/>
</dbReference>
<dbReference type="Gene3D" id="3.60.10.10">
    <property type="entry name" value="Endonuclease/exonuclease/phosphatase"/>
    <property type="match status" value="1"/>
</dbReference>
<evidence type="ECO:0000259" key="1">
    <source>
        <dbReference type="Pfam" id="PF14529"/>
    </source>
</evidence>
<dbReference type="SUPFAM" id="SSF56219">
    <property type="entry name" value="DNase I-like"/>
    <property type="match status" value="1"/>
</dbReference>